<gene>
    <name evidence="14" type="ORF">PIB30_033589</name>
</gene>
<evidence type="ECO:0000256" key="11">
    <source>
        <dbReference type="ARBA" id="ARBA00023136"/>
    </source>
</evidence>
<evidence type="ECO:0000313" key="15">
    <source>
        <dbReference type="Proteomes" id="UP001341840"/>
    </source>
</evidence>
<keyword evidence="11" id="KW-0472">Membrane</keyword>
<feature type="signal peptide" evidence="13">
    <location>
        <begin position="1"/>
        <end position="16"/>
    </location>
</feature>
<dbReference type="Proteomes" id="UP001341840">
    <property type="component" value="Unassembled WGS sequence"/>
</dbReference>
<comment type="similarity">
    <text evidence="3 12">Belongs to the cytochrome P450 family.</text>
</comment>
<dbReference type="SUPFAM" id="SSF48264">
    <property type="entry name" value="Cytochrome P450"/>
    <property type="match status" value="1"/>
</dbReference>
<keyword evidence="15" id="KW-1185">Reference proteome</keyword>
<organism evidence="14 15">
    <name type="scientific">Stylosanthes scabra</name>
    <dbReference type="NCBI Taxonomy" id="79078"/>
    <lineage>
        <taxon>Eukaryota</taxon>
        <taxon>Viridiplantae</taxon>
        <taxon>Streptophyta</taxon>
        <taxon>Embryophyta</taxon>
        <taxon>Tracheophyta</taxon>
        <taxon>Spermatophyta</taxon>
        <taxon>Magnoliopsida</taxon>
        <taxon>eudicotyledons</taxon>
        <taxon>Gunneridae</taxon>
        <taxon>Pentapetalae</taxon>
        <taxon>rosids</taxon>
        <taxon>fabids</taxon>
        <taxon>Fabales</taxon>
        <taxon>Fabaceae</taxon>
        <taxon>Papilionoideae</taxon>
        <taxon>50 kb inversion clade</taxon>
        <taxon>dalbergioids sensu lato</taxon>
        <taxon>Dalbergieae</taxon>
        <taxon>Pterocarpus clade</taxon>
        <taxon>Stylosanthes</taxon>
    </lineage>
</organism>
<evidence type="ECO:0000256" key="7">
    <source>
        <dbReference type="ARBA" id="ARBA00022989"/>
    </source>
</evidence>
<dbReference type="CDD" id="cd11072">
    <property type="entry name" value="CYP71-like"/>
    <property type="match status" value="1"/>
</dbReference>
<evidence type="ECO:0000256" key="6">
    <source>
        <dbReference type="ARBA" id="ARBA00022723"/>
    </source>
</evidence>
<comment type="caution">
    <text evidence="14">The sequence shown here is derived from an EMBL/GenBank/DDBJ whole genome shotgun (WGS) entry which is preliminary data.</text>
</comment>
<proteinExistence type="inferred from homology"/>
<dbReference type="InterPro" id="IPR036396">
    <property type="entry name" value="Cyt_P450_sf"/>
</dbReference>
<keyword evidence="10 12" id="KW-0503">Monooxygenase</keyword>
<keyword evidence="8 12" id="KW-0560">Oxidoreductase</keyword>
<evidence type="ECO:0000256" key="2">
    <source>
        <dbReference type="ARBA" id="ARBA00004167"/>
    </source>
</evidence>
<keyword evidence="4 12" id="KW-0349">Heme</keyword>
<comment type="subcellular location">
    <subcellularLocation>
        <location evidence="2">Membrane</location>
        <topology evidence="2">Single-pass membrane protein</topology>
    </subcellularLocation>
</comment>
<dbReference type="PROSITE" id="PS00086">
    <property type="entry name" value="CYTOCHROME_P450"/>
    <property type="match status" value="1"/>
</dbReference>
<dbReference type="Pfam" id="PF00067">
    <property type="entry name" value="p450"/>
    <property type="match status" value="1"/>
</dbReference>
<evidence type="ECO:0000256" key="1">
    <source>
        <dbReference type="ARBA" id="ARBA00001971"/>
    </source>
</evidence>
<evidence type="ECO:0000313" key="14">
    <source>
        <dbReference type="EMBL" id="MED6207196.1"/>
    </source>
</evidence>
<dbReference type="EMBL" id="JASCZI010241808">
    <property type="protein sequence ID" value="MED6207196.1"/>
    <property type="molecule type" value="Genomic_DNA"/>
</dbReference>
<dbReference type="InterPro" id="IPR017972">
    <property type="entry name" value="Cyt_P450_CS"/>
</dbReference>
<comment type="cofactor">
    <cofactor evidence="1">
        <name>heme</name>
        <dbReference type="ChEBI" id="CHEBI:30413"/>
    </cofactor>
</comment>
<dbReference type="PANTHER" id="PTHR47955">
    <property type="entry name" value="CYTOCHROME P450 FAMILY 71 PROTEIN"/>
    <property type="match status" value="1"/>
</dbReference>
<keyword evidence="5" id="KW-0812">Transmembrane</keyword>
<accession>A0ABU6YBA0</accession>
<dbReference type="PRINTS" id="PR00385">
    <property type="entry name" value="P450"/>
</dbReference>
<name>A0ABU6YBA0_9FABA</name>
<evidence type="ECO:0000256" key="5">
    <source>
        <dbReference type="ARBA" id="ARBA00022692"/>
    </source>
</evidence>
<dbReference type="PRINTS" id="PR00463">
    <property type="entry name" value="EP450I"/>
</dbReference>
<feature type="chain" id="PRO_5045727981" description="Cytochrome P450" evidence="13">
    <location>
        <begin position="17"/>
        <end position="503"/>
    </location>
</feature>
<reference evidence="14 15" key="1">
    <citation type="journal article" date="2023" name="Plants (Basel)">
        <title>Bridging the Gap: Combining Genomics and Transcriptomics Approaches to Understand Stylosanthes scabra, an Orphan Legume from the Brazilian Caatinga.</title>
        <authorList>
            <person name="Ferreira-Neto J.R.C."/>
            <person name="da Silva M.D."/>
            <person name="Binneck E."/>
            <person name="de Melo N.F."/>
            <person name="da Silva R.H."/>
            <person name="de Melo A.L.T.M."/>
            <person name="Pandolfi V."/>
            <person name="Bustamante F.O."/>
            <person name="Brasileiro-Vidal A.C."/>
            <person name="Benko-Iseppon A.M."/>
        </authorList>
    </citation>
    <scope>NUCLEOTIDE SEQUENCE [LARGE SCALE GENOMIC DNA]</scope>
    <source>
        <tissue evidence="14">Leaves</tissue>
    </source>
</reference>
<keyword evidence="7" id="KW-1133">Transmembrane helix</keyword>
<evidence type="ECO:0000256" key="4">
    <source>
        <dbReference type="ARBA" id="ARBA00022617"/>
    </source>
</evidence>
<sequence>MLSFLKYLLLAIPLMAVVIIHHLKKKQNSRRRTTPPGPTPLPIIGNLHQLDSSNLHVQLWNLSKTYGSIFSLQIGFKPAIVISSPELAKEVLKDHDLEVSSRPPSLGPNRLSYNGLDLIFSPYSHYWREIRKICVLRLFSSKRVSGFYHIRKSEVERMLSKISEHVSSSQATNVSEMLMSVSNSIVCRTAFGRRYDEEGAERSMFHGLLNEIQAIFLAFFVSDYVPFMGWVDKVTGSVDRVEKTFKELDGFLEGVIEEHQREQDEKKGEDRDIVDVLLQLKKEDNLSIQLTKDHIKAVIMNMLVAASDTTAATTTWIMTGLMKNPRVMKKAQEEIRSLYGKKKFIEDEDIQKLVYLKAVIKETFRYYAPAPLVPREFNKKSKIAGYEIEAKTIVYVNVFAIHRDPETWNDPEVFYPERFIDRHAHVNFTGQDFELIPFGAGRRICPGISLGSASVELITANLLNSFDWEMPQGMKREEIDNEGLPGLAMHKKNHLCLVGKNHV</sequence>
<keyword evidence="6 12" id="KW-0479">Metal-binding</keyword>
<evidence type="ECO:0000256" key="3">
    <source>
        <dbReference type="ARBA" id="ARBA00010617"/>
    </source>
</evidence>
<evidence type="ECO:0000256" key="12">
    <source>
        <dbReference type="RuleBase" id="RU000461"/>
    </source>
</evidence>
<protein>
    <recommendedName>
        <fullName evidence="16">Cytochrome P450</fullName>
    </recommendedName>
</protein>
<dbReference type="InterPro" id="IPR001128">
    <property type="entry name" value="Cyt_P450"/>
</dbReference>
<evidence type="ECO:0000256" key="13">
    <source>
        <dbReference type="SAM" id="SignalP"/>
    </source>
</evidence>
<dbReference type="Gene3D" id="1.10.630.10">
    <property type="entry name" value="Cytochrome P450"/>
    <property type="match status" value="1"/>
</dbReference>
<dbReference type="InterPro" id="IPR002401">
    <property type="entry name" value="Cyt_P450_E_grp-I"/>
</dbReference>
<evidence type="ECO:0008006" key="16">
    <source>
        <dbReference type="Google" id="ProtNLM"/>
    </source>
</evidence>
<evidence type="ECO:0000256" key="9">
    <source>
        <dbReference type="ARBA" id="ARBA00023004"/>
    </source>
</evidence>
<keyword evidence="9 12" id="KW-0408">Iron</keyword>
<evidence type="ECO:0000256" key="10">
    <source>
        <dbReference type="ARBA" id="ARBA00023033"/>
    </source>
</evidence>
<evidence type="ECO:0000256" key="8">
    <source>
        <dbReference type="ARBA" id="ARBA00023002"/>
    </source>
</evidence>
<keyword evidence="13" id="KW-0732">Signal</keyword>
<dbReference type="PANTHER" id="PTHR47955:SF22">
    <property type="entry name" value="CYTOCHROME P450 83B1-LIKE"/>
    <property type="match status" value="1"/>
</dbReference>